<dbReference type="EMBL" id="JAUHHV010000002">
    <property type="protein sequence ID" value="KAK1432590.1"/>
    <property type="molecule type" value="Genomic_DNA"/>
</dbReference>
<reference evidence="1" key="1">
    <citation type="journal article" date="2023" name="bioRxiv">
        <title>Improved chromosome-level genome assembly for marigold (Tagetes erecta).</title>
        <authorList>
            <person name="Jiang F."/>
            <person name="Yuan L."/>
            <person name="Wang S."/>
            <person name="Wang H."/>
            <person name="Xu D."/>
            <person name="Wang A."/>
            <person name="Fan W."/>
        </authorList>
    </citation>
    <scope>NUCLEOTIDE SEQUENCE</scope>
    <source>
        <strain evidence="1">WSJ</strain>
        <tissue evidence="1">Leaf</tissue>
    </source>
</reference>
<sequence length="299" mass="34479">MAGSSISNNTTYRVRVRSISLPTTSHPSIHSIKKELNGVETWVSMSSSCKPSIEAIYDGLLKLSRLYECMHEVMSVLCSNQDEKHVKELMDTLIGFLDVCDIMRDIMSRYKEHVRDLQCALRRRKGDTCVKNSTVRFNNFRKEVKKDVKRLLTSLKQTMVVKSQDHSHQHQDDHDHVVVARMVLEVTVSVFESLLIHFVMPNSQTTNTCKWSMVVSKLIQRTRVACEDQRYQQTKDIARLNLVLGGQCIQGEQLSCWWNDVCMLEALEAQIERIDDGLECIFRSMIRTRASFLNIVSNY</sequence>
<dbReference type="GO" id="GO:0048364">
    <property type="term" value="P:root development"/>
    <property type="evidence" value="ECO:0007669"/>
    <property type="project" value="InterPro"/>
</dbReference>
<protein>
    <submittedName>
        <fullName evidence="1">Uncharacterized protein</fullName>
    </submittedName>
</protein>
<gene>
    <name evidence="1" type="ORF">QVD17_09487</name>
</gene>
<comment type="caution">
    <text evidence="1">The sequence shown here is derived from an EMBL/GenBank/DDBJ whole genome shotgun (WGS) entry which is preliminary data.</text>
</comment>
<dbReference type="Proteomes" id="UP001229421">
    <property type="component" value="Unassembled WGS sequence"/>
</dbReference>
<name>A0AAD8KZE8_TARER</name>
<proteinExistence type="predicted"/>
<keyword evidence="2" id="KW-1185">Reference proteome</keyword>
<dbReference type="InterPro" id="IPR004320">
    <property type="entry name" value="BPS1_pln"/>
</dbReference>
<dbReference type="Pfam" id="PF03087">
    <property type="entry name" value="BPS1"/>
    <property type="match status" value="1"/>
</dbReference>
<evidence type="ECO:0000313" key="2">
    <source>
        <dbReference type="Proteomes" id="UP001229421"/>
    </source>
</evidence>
<organism evidence="1 2">
    <name type="scientific">Tagetes erecta</name>
    <name type="common">African marigold</name>
    <dbReference type="NCBI Taxonomy" id="13708"/>
    <lineage>
        <taxon>Eukaryota</taxon>
        <taxon>Viridiplantae</taxon>
        <taxon>Streptophyta</taxon>
        <taxon>Embryophyta</taxon>
        <taxon>Tracheophyta</taxon>
        <taxon>Spermatophyta</taxon>
        <taxon>Magnoliopsida</taxon>
        <taxon>eudicotyledons</taxon>
        <taxon>Gunneridae</taxon>
        <taxon>Pentapetalae</taxon>
        <taxon>asterids</taxon>
        <taxon>campanulids</taxon>
        <taxon>Asterales</taxon>
        <taxon>Asteraceae</taxon>
        <taxon>Asteroideae</taxon>
        <taxon>Heliantheae alliance</taxon>
        <taxon>Tageteae</taxon>
        <taxon>Tagetes</taxon>
    </lineage>
</organism>
<evidence type="ECO:0000313" key="1">
    <source>
        <dbReference type="EMBL" id="KAK1432590.1"/>
    </source>
</evidence>
<dbReference type="GO" id="GO:0048367">
    <property type="term" value="P:shoot system development"/>
    <property type="evidence" value="ECO:0007669"/>
    <property type="project" value="InterPro"/>
</dbReference>
<dbReference type="PANTHER" id="PTHR33070">
    <property type="entry name" value="OS06G0725500 PROTEIN"/>
    <property type="match status" value="1"/>
</dbReference>
<dbReference type="PANTHER" id="PTHR33070:SF109">
    <property type="entry name" value="DOMAIN PROTEIN, PUTATIVE (DUF241)-RELATED"/>
    <property type="match status" value="1"/>
</dbReference>
<dbReference type="AlphaFoldDB" id="A0AAD8KZE8"/>
<accession>A0AAD8KZE8</accession>